<evidence type="ECO:0000313" key="2">
    <source>
        <dbReference type="EMBL" id="KAL0014532.1"/>
    </source>
</evidence>
<feature type="transmembrane region" description="Helical" evidence="1">
    <location>
        <begin position="396"/>
        <end position="417"/>
    </location>
</feature>
<evidence type="ECO:0000256" key="1">
    <source>
        <dbReference type="SAM" id="Phobius"/>
    </source>
</evidence>
<protein>
    <submittedName>
        <fullName evidence="2">Uncharacterized protein</fullName>
    </submittedName>
</protein>
<dbReference type="InterPro" id="IPR004158">
    <property type="entry name" value="DUF247_pln"/>
</dbReference>
<dbReference type="EMBL" id="JAZDWU010000001">
    <property type="protein sequence ID" value="KAL0014532.1"/>
    <property type="molecule type" value="Genomic_DNA"/>
</dbReference>
<dbReference type="Proteomes" id="UP001459277">
    <property type="component" value="Unassembled WGS sequence"/>
</dbReference>
<reference evidence="2 3" key="1">
    <citation type="submission" date="2024-01" db="EMBL/GenBank/DDBJ databases">
        <title>A telomere-to-telomere, gap-free genome of sweet tea (Lithocarpus litseifolius).</title>
        <authorList>
            <person name="Zhou J."/>
        </authorList>
    </citation>
    <scope>NUCLEOTIDE SEQUENCE [LARGE SCALE GENOMIC DNA]</scope>
    <source>
        <strain evidence="2">Zhou-2022a</strain>
        <tissue evidence="2">Leaf</tissue>
    </source>
</reference>
<name>A0AAW2DVG1_9ROSI</name>
<keyword evidence="3" id="KW-1185">Reference proteome</keyword>
<evidence type="ECO:0000313" key="3">
    <source>
        <dbReference type="Proteomes" id="UP001459277"/>
    </source>
</evidence>
<dbReference type="PANTHER" id="PTHR31170:SF17">
    <property type="match status" value="1"/>
</dbReference>
<comment type="caution">
    <text evidence="2">The sequence shown here is derived from an EMBL/GenBank/DDBJ whole genome shotgun (WGS) entry which is preliminary data.</text>
</comment>
<dbReference type="PANTHER" id="PTHR31170">
    <property type="entry name" value="BNAC04G53230D PROTEIN"/>
    <property type="match status" value="1"/>
</dbReference>
<gene>
    <name evidence="2" type="ORF">SO802_001601</name>
</gene>
<keyword evidence="1" id="KW-0472">Membrane</keyword>
<sequence length="420" mass="49469">MAVKSTSDNAVIYIESLESLIKAGKSQDLFMSRKCCIFKTPTILLRLNEKAYVPDVFSIGPFHHGRPEFKETEKIKTKYLQSLISRSPFPEEMVRNLTNSVKDVEREAREYYGKPVDYTPDEFVKILVIDGCFIVELFRKDFYTELREEDDPIFTMSCMRQFLFHDLILLENQVPWMVLELLFNFTLDPRHKMPLIELAQDFFGDFFVTKPRSGYPPIQDIKHILDVFRKWLVSPTEEESGHLDWTLLMPSATSLVEAGVKIKRRESKSILDIKFNNGVLEIPGLYIHEITETFFRNLICFEQCFPNCEPRFTSYAVLIDNLINTAKDVDILCENKIIDNWLNPADAVPFFNKLYYNAFLKEIYYQKVRQDLNNYCKRRWPRWRAMLVRNYFNTPWAILSTAVAAILLILSFTQTWYSIY</sequence>
<keyword evidence="1" id="KW-1133">Transmembrane helix</keyword>
<dbReference type="Pfam" id="PF03140">
    <property type="entry name" value="DUF247"/>
    <property type="match status" value="1"/>
</dbReference>
<dbReference type="AlphaFoldDB" id="A0AAW2DVG1"/>
<organism evidence="2 3">
    <name type="scientific">Lithocarpus litseifolius</name>
    <dbReference type="NCBI Taxonomy" id="425828"/>
    <lineage>
        <taxon>Eukaryota</taxon>
        <taxon>Viridiplantae</taxon>
        <taxon>Streptophyta</taxon>
        <taxon>Embryophyta</taxon>
        <taxon>Tracheophyta</taxon>
        <taxon>Spermatophyta</taxon>
        <taxon>Magnoliopsida</taxon>
        <taxon>eudicotyledons</taxon>
        <taxon>Gunneridae</taxon>
        <taxon>Pentapetalae</taxon>
        <taxon>rosids</taxon>
        <taxon>fabids</taxon>
        <taxon>Fagales</taxon>
        <taxon>Fagaceae</taxon>
        <taxon>Lithocarpus</taxon>
    </lineage>
</organism>
<proteinExistence type="predicted"/>
<keyword evidence="1" id="KW-0812">Transmembrane</keyword>
<accession>A0AAW2DVG1</accession>